<dbReference type="Proteomes" id="UP000192257">
    <property type="component" value="Unassembled WGS sequence"/>
</dbReference>
<dbReference type="Gene3D" id="3.80.10.10">
    <property type="entry name" value="Ribonuclease Inhibitor"/>
    <property type="match status" value="2"/>
</dbReference>
<dbReference type="RefSeq" id="XP_028885376.1">
    <property type="nucleotide sequence ID" value="XM_029023352.1"/>
</dbReference>
<evidence type="ECO:0000256" key="3">
    <source>
        <dbReference type="SAM" id="MobiDB-lite"/>
    </source>
</evidence>
<dbReference type="OrthoDB" id="1904536at2759"/>
<accession>A0A1X0P4D9</accession>
<reference evidence="4 5" key="1">
    <citation type="submission" date="2017-03" db="EMBL/GenBank/DDBJ databases">
        <title>An alternative strategy for trypanosome survival in the mammalian bloodstream revealed through genome and transcriptome analysis of the ubiquitous bovine parasite Trypanosoma (Megatrypanum) theileri.</title>
        <authorList>
            <person name="Kelly S."/>
            <person name="Ivens A."/>
            <person name="Mott A."/>
            <person name="O'Neill E."/>
            <person name="Emms D."/>
            <person name="Macleod O."/>
            <person name="Voorheis P."/>
            <person name="Matthews J."/>
            <person name="Matthews K."/>
            <person name="Carrington M."/>
        </authorList>
    </citation>
    <scope>NUCLEOTIDE SEQUENCE [LARGE SCALE GENOMIC DNA]</scope>
    <source>
        <strain evidence="4">Edinburgh</strain>
    </source>
</reference>
<dbReference type="VEuPathDB" id="TriTrypDB:TM35_000063150"/>
<comment type="caution">
    <text evidence="4">The sequence shown here is derived from an EMBL/GenBank/DDBJ whole genome shotgun (WGS) entry which is preliminary data.</text>
</comment>
<protein>
    <submittedName>
        <fullName evidence="4">Putative dynein assembly factor 1, axonemal-like</fullName>
    </submittedName>
</protein>
<feature type="region of interest" description="Disordered" evidence="3">
    <location>
        <begin position="218"/>
        <end position="240"/>
    </location>
</feature>
<sequence>MAIRNSESENVLMTEEAVIRQCKIHKGYSTPELNEKLYLHHLGFTKISSLDAFHQCTVLYLNNNAINNFEGIGSLQRLYALYISNNAFQDCLSLPLLPSLRILDISCNSIASLKGLANAPGLETLLVSRNCIENLEGLEPLENLVNLDVSLNLISKPENILPFIFAKNTLRTCILHGNDFIGLVPSYRKTLISRLPSLRFLDRYPVFQDERKCAEAYATGGVPAEKAQREENQREEEEERKKQFIFFTEHRAAAQLDRAAEGPTTARTTYFKDNETDDMIYIPNR</sequence>
<dbReference type="EMBL" id="NBCO01000006">
    <property type="protein sequence ID" value="ORC91310.1"/>
    <property type="molecule type" value="Genomic_DNA"/>
</dbReference>
<organism evidence="4 5">
    <name type="scientific">Trypanosoma theileri</name>
    <dbReference type="NCBI Taxonomy" id="67003"/>
    <lineage>
        <taxon>Eukaryota</taxon>
        <taxon>Discoba</taxon>
        <taxon>Euglenozoa</taxon>
        <taxon>Kinetoplastea</taxon>
        <taxon>Metakinetoplastina</taxon>
        <taxon>Trypanosomatida</taxon>
        <taxon>Trypanosomatidae</taxon>
        <taxon>Trypanosoma</taxon>
    </lineage>
</organism>
<keyword evidence="1" id="KW-0433">Leucine-rich repeat</keyword>
<dbReference type="PROSITE" id="PS51450">
    <property type="entry name" value="LRR"/>
    <property type="match status" value="2"/>
</dbReference>
<evidence type="ECO:0000256" key="2">
    <source>
        <dbReference type="ARBA" id="ARBA00022737"/>
    </source>
</evidence>
<proteinExistence type="predicted"/>
<dbReference type="SMART" id="SM00365">
    <property type="entry name" value="LRR_SD22"/>
    <property type="match status" value="4"/>
</dbReference>
<dbReference type="PANTHER" id="PTHR45973">
    <property type="entry name" value="PROTEIN PHOSPHATASE 1 REGULATORY SUBUNIT SDS22-RELATED"/>
    <property type="match status" value="1"/>
</dbReference>
<dbReference type="InterPro" id="IPR050576">
    <property type="entry name" value="Cilia_flagella_integrity"/>
</dbReference>
<name>A0A1X0P4D9_9TRYP</name>
<evidence type="ECO:0000313" key="4">
    <source>
        <dbReference type="EMBL" id="ORC91310.1"/>
    </source>
</evidence>
<keyword evidence="5" id="KW-1185">Reference proteome</keyword>
<evidence type="ECO:0000256" key="1">
    <source>
        <dbReference type="ARBA" id="ARBA00022614"/>
    </source>
</evidence>
<gene>
    <name evidence="4" type="ORF">TM35_000063150</name>
</gene>
<dbReference type="AlphaFoldDB" id="A0A1X0P4D9"/>
<dbReference type="InterPro" id="IPR032675">
    <property type="entry name" value="LRR_dom_sf"/>
</dbReference>
<dbReference type="InterPro" id="IPR001611">
    <property type="entry name" value="Leu-rich_rpt"/>
</dbReference>
<keyword evidence="2" id="KW-0677">Repeat</keyword>
<dbReference type="GeneID" id="39983132"/>
<dbReference type="SUPFAM" id="SSF52075">
    <property type="entry name" value="Outer arm dynein light chain 1"/>
    <property type="match status" value="1"/>
</dbReference>
<dbReference type="PANTHER" id="PTHR45973:SF29">
    <property type="entry name" value="LEUCINE-RICH REPEAT PROTEIN"/>
    <property type="match status" value="1"/>
</dbReference>
<evidence type="ECO:0000313" key="5">
    <source>
        <dbReference type="Proteomes" id="UP000192257"/>
    </source>
</evidence>